<proteinExistence type="predicted"/>
<organism evidence="3 4">
    <name type="scientific">Spectribacter acetivorans</name>
    <dbReference type="NCBI Taxonomy" id="3075603"/>
    <lineage>
        <taxon>Bacteria</taxon>
        <taxon>Pseudomonadati</taxon>
        <taxon>Pseudomonadota</taxon>
        <taxon>Gammaproteobacteria</taxon>
        <taxon>Salinisphaerales</taxon>
        <taxon>Salinisphaeraceae</taxon>
        <taxon>Spectribacter</taxon>
    </lineage>
</organism>
<dbReference type="RefSeq" id="WP_311657653.1">
    <property type="nucleotide sequence ID" value="NZ_JAVRHY010000003.1"/>
</dbReference>
<evidence type="ECO:0000313" key="3">
    <source>
        <dbReference type="EMBL" id="MDT0617759.1"/>
    </source>
</evidence>
<dbReference type="InterPro" id="IPR007272">
    <property type="entry name" value="Sulf_transp_TsuA/YedE"/>
</dbReference>
<gene>
    <name evidence="3" type="ORF">RM531_04675</name>
</gene>
<evidence type="ECO:0000256" key="2">
    <source>
        <dbReference type="SAM" id="Phobius"/>
    </source>
</evidence>
<feature type="transmembrane region" description="Helical" evidence="2">
    <location>
        <begin position="76"/>
        <end position="98"/>
    </location>
</feature>
<sequence>MSFTIGMYSVATALVCGLIFGFALERAGFASACKLTAQLRFRDWTVFNVMFTAILVCAFGLFILEMTGFISKNEIYIPSAFIYATLLGGAGVGAGMAVGGFCPGTSVVGIFSGHMDGVVFFLGLILGTVVFAGVYNAVEPMLTALPAPEAQTVPELLGLPTIVVLLMLTAVAAGVGYFTTRTPKPKQRATDTGGQTAEPGNA</sequence>
<evidence type="ECO:0000256" key="1">
    <source>
        <dbReference type="SAM" id="MobiDB-lite"/>
    </source>
</evidence>
<keyword evidence="2" id="KW-1133">Transmembrane helix</keyword>
<keyword evidence="2" id="KW-0472">Membrane</keyword>
<reference evidence="3 4" key="1">
    <citation type="submission" date="2023-09" db="EMBL/GenBank/DDBJ databases">
        <authorList>
            <person name="Rey-Velasco X."/>
        </authorList>
    </citation>
    <scope>NUCLEOTIDE SEQUENCE [LARGE SCALE GENOMIC DNA]</scope>
    <source>
        <strain evidence="3 4">P385</strain>
    </source>
</reference>
<name>A0ABU3B676_9GAMM</name>
<dbReference type="Pfam" id="PF04143">
    <property type="entry name" value="Sulf_transp"/>
    <property type="match status" value="1"/>
</dbReference>
<feature type="transmembrane region" description="Helical" evidence="2">
    <location>
        <begin position="45"/>
        <end position="64"/>
    </location>
</feature>
<protein>
    <submittedName>
        <fullName evidence="3">DUF6691 family protein</fullName>
    </submittedName>
</protein>
<comment type="caution">
    <text evidence="3">The sequence shown here is derived from an EMBL/GenBank/DDBJ whole genome shotgun (WGS) entry which is preliminary data.</text>
</comment>
<keyword evidence="2" id="KW-0812">Transmembrane</keyword>
<accession>A0ABU3B676</accession>
<feature type="transmembrane region" description="Helical" evidence="2">
    <location>
        <begin position="118"/>
        <end position="138"/>
    </location>
</feature>
<dbReference type="EMBL" id="JAVRHY010000003">
    <property type="protein sequence ID" value="MDT0617759.1"/>
    <property type="molecule type" value="Genomic_DNA"/>
</dbReference>
<feature type="transmembrane region" description="Helical" evidence="2">
    <location>
        <begin position="158"/>
        <end position="178"/>
    </location>
</feature>
<keyword evidence="4" id="KW-1185">Reference proteome</keyword>
<feature type="transmembrane region" description="Helical" evidence="2">
    <location>
        <begin position="6"/>
        <end position="24"/>
    </location>
</feature>
<evidence type="ECO:0000313" key="4">
    <source>
        <dbReference type="Proteomes" id="UP001259982"/>
    </source>
</evidence>
<feature type="region of interest" description="Disordered" evidence="1">
    <location>
        <begin position="183"/>
        <end position="202"/>
    </location>
</feature>
<dbReference type="Proteomes" id="UP001259982">
    <property type="component" value="Unassembled WGS sequence"/>
</dbReference>